<evidence type="ECO:0000313" key="4">
    <source>
        <dbReference type="EMBL" id="BDG05370.1"/>
    </source>
</evidence>
<dbReference type="RefSeq" id="WP_248354120.1">
    <property type="nucleotide sequence ID" value="NZ_AP025591.1"/>
</dbReference>
<dbReference type="Gene3D" id="3.40.190.10">
    <property type="entry name" value="Periplasmic binding protein-like II"/>
    <property type="match status" value="2"/>
</dbReference>
<keyword evidence="5" id="KW-1185">Reference proteome</keyword>
<gene>
    <name evidence="4" type="ORF">AMOR_43660</name>
</gene>
<name>A0ABM7X0U9_9BACT</name>
<evidence type="ECO:0000259" key="3">
    <source>
        <dbReference type="Pfam" id="PF12849"/>
    </source>
</evidence>
<keyword evidence="1 2" id="KW-0732">Signal</keyword>
<feature type="signal peptide" evidence="2">
    <location>
        <begin position="1"/>
        <end position="21"/>
    </location>
</feature>
<evidence type="ECO:0000313" key="5">
    <source>
        <dbReference type="Proteomes" id="UP001162891"/>
    </source>
</evidence>
<dbReference type="SUPFAM" id="SSF53850">
    <property type="entry name" value="Periplasmic binding protein-like II"/>
    <property type="match status" value="1"/>
</dbReference>
<sequence length="270" mass="28835">MRRLKLAAALIAVLSACTRPAPVEPAREEPLTYDGATTISNRILPDALPRFERATGHRFARVEHSGAGRGLEAMFAGRVTVAGVTRNLTEAEVARSPHVQIIGYDALGVFVHAASPVRGLTKAQLKALYTGKIRSWKEVGGADVPVTVCTERLGSGRATLDAVRTVALDGAAYGTVREMDDPADCLQLVARDPGAVTAATMAYAIPGTRALPLDGLSPTPDQVRSGHYLLSRPMLLVSREPPTGALKEFFEFMLSPEAQGIVAERFVPIR</sequence>
<protein>
    <submittedName>
        <fullName evidence="4">Phosphate ABC transporter substrate-binding protein</fullName>
    </submittedName>
</protein>
<dbReference type="InterPro" id="IPR024370">
    <property type="entry name" value="PBP_domain"/>
</dbReference>
<proteinExistence type="predicted"/>
<accession>A0ABM7X0U9</accession>
<dbReference type="EMBL" id="AP025591">
    <property type="protein sequence ID" value="BDG05370.1"/>
    <property type="molecule type" value="Genomic_DNA"/>
</dbReference>
<evidence type="ECO:0000256" key="1">
    <source>
        <dbReference type="ARBA" id="ARBA00022729"/>
    </source>
</evidence>
<dbReference type="PROSITE" id="PS51257">
    <property type="entry name" value="PROKAR_LIPOPROTEIN"/>
    <property type="match status" value="1"/>
</dbReference>
<evidence type="ECO:0000256" key="2">
    <source>
        <dbReference type="SAM" id="SignalP"/>
    </source>
</evidence>
<dbReference type="InterPro" id="IPR050811">
    <property type="entry name" value="Phosphate_ABC_transporter"/>
</dbReference>
<dbReference type="PANTHER" id="PTHR30570">
    <property type="entry name" value="PERIPLASMIC PHOSPHATE BINDING COMPONENT OF PHOSPHATE ABC TRANSPORTER"/>
    <property type="match status" value="1"/>
</dbReference>
<feature type="chain" id="PRO_5045863561" evidence="2">
    <location>
        <begin position="22"/>
        <end position="270"/>
    </location>
</feature>
<feature type="domain" description="PBP" evidence="3">
    <location>
        <begin position="29"/>
        <end position="257"/>
    </location>
</feature>
<reference evidence="5" key="1">
    <citation type="journal article" date="2022" name="Int. J. Syst. Evol. Microbiol.">
        <title>Anaeromyxobacter oryzae sp. nov., Anaeromyxobacter diazotrophicus sp. nov. and Anaeromyxobacter paludicola sp. nov., isolated from paddy soils.</title>
        <authorList>
            <person name="Itoh H."/>
            <person name="Xu Z."/>
            <person name="Mise K."/>
            <person name="Masuda Y."/>
            <person name="Ushijima N."/>
            <person name="Hayakawa C."/>
            <person name="Shiratori Y."/>
            <person name="Senoo K."/>
        </authorList>
    </citation>
    <scope>NUCLEOTIDE SEQUENCE [LARGE SCALE GENOMIC DNA]</scope>
    <source>
        <strain evidence="5">Red232</strain>
    </source>
</reference>
<organism evidence="4 5">
    <name type="scientific">Anaeromyxobacter oryzae</name>
    <dbReference type="NCBI Taxonomy" id="2918170"/>
    <lineage>
        <taxon>Bacteria</taxon>
        <taxon>Pseudomonadati</taxon>
        <taxon>Myxococcota</taxon>
        <taxon>Myxococcia</taxon>
        <taxon>Myxococcales</taxon>
        <taxon>Cystobacterineae</taxon>
        <taxon>Anaeromyxobacteraceae</taxon>
        <taxon>Anaeromyxobacter</taxon>
    </lineage>
</organism>
<dbReference type="PANTHER" id="PTHR30570:SF1">
    <property type="entry name" value="PHOSPHATE-BINDING PROTEIN PSTS"/>
    <property type="match status" value="1"/>
</dbReference>
<dbReference type="Pfam" id="PF12849">
    <property type="entry name" value="PBP_like_2"/>
    <property type="match status" value="1"/>
</dbReference>
<dbReference type="Proteomes" id="UP001162891">
    <property type="component" value="Chromosome"/>
</dbReference>